<name>A0A6I5RVT7_9PSED</name>
<dbReference type="EMBL" id="JAAHBT010000342">
    <property type="protein sequence ID" value="NES11879.1"/>
    <property type="molecule type" value="Genomic_DNA"/>
</dbReference>
<gene>
    <name evidence="1" type="ORF">G3O07_22535</name>
</gene>
<dbReference type="AlphaFoldDB" id="A0A6I5RVT7"/>
<dbReference type="Proteomes" id="UP000471751">
    <property type="component" value="Unassembled WGS sequence"/>
</dbReference>
<evidence type="ECO:0000313" key="2">
    <source>
        <dbReference type="Proteomes" id="UP000471751"/>
    </source>
</evidence>
<feature type="non-terminal residue" evidence="1">
    <location>
        <position position="176"/>
    </location>
</feature>
<reference evidence="1 2" key="1">
    <citation type="submission" date="2020-02" db="EMBL/GenBank/DDBJ databases">
        <title>Broccoli isolated Pseudomonas sp.</title>
        <authorList>
            <person name="Fujikawa T."/>
            <person name="Sawada H."/>
        </authorList>
    </citation>
    <scope>NUCLEOTIDE SEQUENCE [LARGE SCALE GENOMIC DNA]</scope>
    <source>
        <strain evidence="1 2">JCM 32154</strain>
    </source>
</reference>
<proteinExistence type="predicted"/>
<dbReference type="Pfam" id="PF24622">
    <property type="entry name" value="TMP_4"/>
    <property type="match status" value="1"/>
</dbReference>
<sequence>KKAGETWSTQNEIKKESEKRIAALNAEYAKAPEVVGSTTTAVSGLTAAGKTYLDGIQKQLAKLQDNNDAVKEANRYIAEHADLTEADKAAILSAASAKKAQEQANKDAAKAIRDSNKAYTESAGNKALDDARKQYAVLVEQKSLITAQVGESNKLGTAARELIKWEQELADIKGKK</sequence>
<organism evidence="1 2">
    <name type="scientific">Pseudomonas laurentiana</name>
    <dbReference type="NCBI Taxonomy" id="2364649"/>
    <lineage>
        <taxon>Bacteria</taxon>
        <taxon>Pseudomonadati</taxon>
        <taxon>Pseudomonadota</taxon>
        <taxon>Gammaproteobacteria</taxon>
        <taxon>Pseudomonadales</taxon>
        <taxon>Pseudomonadaceae</taxon>
        <taxon>Pseudomonas</taxon>
    </lineage>
</organism>
<comment type="caution">
    <text evidence="1">The sequence shown here is derived from an EMBL/GenBank/DDBJ whole genome shotgun (WGS) entry which is preliminary data.</text>
</comment>
<accession>A0A6I5RVT7</accession>
<protein>
    <submittedName>
        <fullName evidence="1">Phage tail tape measure protein</fullName>
    </submittedName>
</protein>
<keyword evidence="2" id="KW-1185">Reference proteome</keyword>
<feature type="non-terminal residue" evidence="1">
    <location>
        <position position="1"/>
    </location>
</feature>
<evidence type="ECO:0000313" key="1">
    <source>
        <dbReference type="EMBL" id="NES11879.1"/>
    </source>
</evidence>